<feature type="region of interest" description="Disordered" evidence="2">
    <location>
        <begin position="1"/>
        <end position="21"/>
    </location>
</feature>
<dbReference type="InterPro" id="IPR052350">
    <property type="entry name" value="Metallo-dep_Lactonases"/>
</dbReference>
<comment type="caution">
    <text evidence="4">The sequence shown here is derived from an EMBL/GenBank/DDBJ whole genome shotgun (WGS) entry which is preliminary data.</text>
</comment>
<dbReference type="Gene3D" id="3.20.20.140">
    <property type="entry name" value="Metal-dependent hydrolases"/>
    <property type="match status" value="1"/>
</dbReference>
<dbReference type="InterPro" id="IPR006680">
    <property type="entry name" value="Amidohydro-rel"/>
</dbReference>
<dbReference type="PANTHER" id="PTHR43569:SF1">
    <property type="entry name" value="BLL3371 PROTEIN"/>
    <property type="match status" value="1"/>
</dbReference>
<accession>A0ABW9AXV1</accession>
<organism evidence="4 5">
    <name type="scientific">Paraburkholderia dipogonis</name>
    <dbReference type="NCBI Taxonomy" id="1211383"/>
    <lineage>
        <taxon>Bacteria</taxon>
        <taxon>Pseudomonadati</taxon>
        <taxon>Pseudomonadota</taxon>
        <taxon>Betaproteobacteria</taxon>
        <taxon>Burkholderiales</taxon>
        <taxon>Burkholderiaceae</taxon>
        <taxon>Paraburkholderia</taxon>
    </lineage>
</organism>
<name>A0ABW9AXV1_9BURK</name>
<evidence type="ECO:0000256" key="2">
    <source>
        <dbReference type="SAM" id="MobiDB-lite"/>
    </source>
</evidence>
<keyword evidence="5" id="KW-1185">Reference proteome</keyword>
<dbReference type="PANTHER" id="PTHR43569">
    <property type="entry name" value="AMIDOHYDROLASE"/>
    <property type="match status" value="1"/>
</dbReference>
<proteinExistence type="inferred from homology"/>
<gene>
    <name evidence="4" type="ORF">PQR57_27695</name>
</gene>
<dbReference type="InterPro" id="IPR032466">
    <property type="entry name" value="Metal_Hydrolase"/>
</dbReference>
<evidence type="ECO:0000256" key="1">
    <source>
        <dbReference type="ARBA" id="ARBA00038310"/>
    </source>
</evidence>
<evidence type="ECO:0000313" key="5">
    <source>
        <dbReference type="Proteomes" id="UP001629230"/>
    </source>
</evidence>
<feature type="domain" description="Amidohydrolase-related" evidence="3">
    <location>
        <begin position="44"/>
        <end position="357"/>
    </location>
</feature>
<sequence length="366" mass="39514">MSGVPVMNASKPSSRLPTDPHAPVRPAWLALRNETIIEPERLIVDPHHHLWDRPGARYLAHDLLDDVTSGHRIAATVFVQSRSMLRAQGDPAFATLGEVEFANGVAAMGASGTYGSTQLCAGIVGAASLALGDSVVPVLEAMLAVSGGRLRGIRNSLVWHDDPAVTSTTARTTAHMMLDPKFQQGAARLGDYGLALDMWIYHTQLDECYALARAIPDVIVVIDHFGGPVGVGRHASSPQARNAMLSEWRESMRRLAALPNTRVKLGGGGMPVLGFHLDQDDLPPTSALLADTLRPYVETCIELFGVTRCMFESNFPVDKGMFSYHVLWNAFKRIASSASEDEKRALFSETAAATYKLDLAGQESAS</sequence>
<protein>
    <submittedName>
        <fullName evidence="4">Amidohydrolase family protein</fullName>
    </submittedName>
</protein>
<dbReference type="RefSeq" id="WP_408179620.1">
    <property type="nucleotide sequence ID" value="NZ_JAQQEZ010000023.1"/>
</dbReference>
<dbReference type="SUPFAM" id="SSF51556">
    <property type="entry name" value="Metallo-dependent hydrolases"/>
    <property type="match status" value="1"/>
</dbReference>
<evidence type="ECO:0000313" key="4">
    <source>
        <dbReference type="EMBL" id="MFM0004796.1"/>
    </source>
</evidence>
<dbReference type="Proteomes" id="UP001629230">
    <property type="component" value="Unassembled WGS sequence"/>
</dbReference>
<dbReference type="EMBL" id="JAQQEZ010000023">
    <property type="protein sequence ID" value="MFM0004796.1"/>
    <property type="molecule type" value="Genomic_DNA"/>
</dbReference>
<reference evidence="4 5" key="1">
    <citation type="journal article" date="2024" name="Chem. Sci.">
        <title>Discovery of megapolipeptins by genome mining of a Burkholderiales bacteria collection.</title>
        <authorList>
            <person name="Paulo B.S."/>
            <person name="Recchia M.J.J."/>
            <person name="Lee S."/>
            <person name="Fergusson C.H."/>
            <person name="Romanowski S.B."/>
            <person name="Hernandez A."/>
            <person name="Krull N."/>
            <person name="Liu D.Y."/>
            <person name="Cavanagh H."/>
            <person name="Bos A."/>
            <person name="Gray C.A."/>
            <person name="Murphy B.T."/>
            <person name="Linington R.G."/>
            <person name="Eustaquio A.S."/>
        </authorList>
    </citation>
    <scope>NUCLEOTIDE SEQUENCE [LARGE SCALE GENOMIC DNA]</scope>
    <source>
        <strain evidence="4 5">RL17-350-BIC-A</strain>
    </source>
</reference>
<dbReference type="Pfam" id="PF04909">
    <property type="entry name" value="Amidohydro_2"/>
    <property type="match status" value="1"/>
</dbReference>
<evidence type="ECO:0000259" key="3">
    <source>
        <dbReference type="Pfam" id="PF04909"/>
    </source>
</evidence>
<comment type="similarity">
    <text evidence="1">Belongs to the metallo-dependent hydrolases superfamily.</text>
</comment>